<keyword evidence="2" id="KW-1185">Reference proteome</keyword>
<dbReference type="Pfam" id="PF08843">
    <property type="entry name" value="AbiEii"/>
    <property type="match status" value="1"/>
</dbReference>
<evidence type="ECO:0000313" key="2">
    <source>
        <dbReference type="Proteomes" id="UP000831796"/>
    </source>
</evidence>
<reference evidence="1" key="1">
    <citation type="submission" date="2022-04" db="EMBL/GenBank/DDBJ databases">
        <title>Hymenobacter sp. isolated from the air.</title>
        <authorList>
            <person name="Won M."/>
            <person name="Lee C.-M."/>
            <person name="Woen H.-Y."/>
            <person name="Kwon S.-W."/>
        </authorList>
    </citation>
    <scope>NUCLEOTIDE SEQUENCE</scope>
    <source>
        <strain evidence="1">5116S-3</strain>
        <plasmid evidence="1">unnamed1</plasmid>
    </source>
</reference>
<keyword evidence="1" id="KW-0808">Transferase</keyword>
<evidence type="ECO:0000313" key="1">
    <source>
        <dbReference type="EMBL" id="UOQ75097.1"/>
    </source>
</evidence>
<dbReference type="Gene3D" id="3.10.450.620">
    <property type="entry name" value="JHP933, nucleotidyltransferase-like core domain"/>
    <property type="match status" value="1"/>
</dbReference>
<dbReference type="EMBL" id="CP095047">
    <property type="protein sequence ID" value="UOQ75097.1"/>
    <property type="molecule type" value="Genomic_DNA"/>
</dbReference>
<proteinExistence type="predicted"/>
<dbReference type="RefSeq" id="WP_244678430.1">
    <property type="nucleotide sequence ID" value="NZ_CP095047.1"/>
</dbReference>
<gene>
    <name evidence="1" type="ORF">MUN79_28900</name>
</gene>
<organism evidence="1 2">
    <name type="scientific">Hymenobacter cellulosilyticus</name>
    <dbReference type="NCBI Taxonomy" id="2932248"/>
    <lineage>
        <taxon>Bacteria</taxon>
        <taxon>Pseudomonadati</taxon>
        <taxon>Bacteroidota</taxon>
        <taxon>Cytophagia</taxon>
        <taxon>Cytophagales</taxon>
        <taxon>Hymenobacteraceae</taxon>
        <taxon>Hymenobacter</taxon>
    </lineage>
</organism>
<dbReference type="Proteomes" id="UP000831796">
    <property type="component" value="Plasmid unnamed1"/>
</dbReference>
<dbReference type="AlphaFoldDB" id="A0A8T9QC53"/>
<accession>A0A8T9QC53</accession>
<protein>
    <submittedName>
        <fullName evidence="1">Nucleotidyl transferase AbiEii/AbiGii toxin family protein</fullName>
    </submittedName>
</protein>
<dbReference type="InterPro" id="IPR014942">
    <property type="entry name" value="AbiEii"/>
</dbReference>
<keyword evidence="1" id="KW-0614">Plasmid</keyword>
<dbReference type="KEGG" id="hcu:MUN79_28900"/>
<sequence length="518" mass="58037">MITPETFQPEWIEHLGKRHKNIDPSIAEKMILALTLVERLAQEPIPFVFKGGTCLVLLLKKARRFSVDVDIVTEMSPEELEAVLNRIAEHPPFLRVEYDEKRSTKKDGVPRGHYYLYFTPILNQKRSAGYSEPRVALDVLYEVHGYPELRDVPVTSEFLLSDGPPQMVKVPSVESITGDKLTAFAPRTTGILYGKRKEQEIIKQLFDVGVLFDEVQNVEAAAKSFAATVAKELAYRQLPHSPAEVLQDTIQAALLLSQHKINSAKTPDPDGAKELATGIVRFANFLIGTRFNIDIAVVAAAKTAYLAARLVVEDYAALPIYKDQAVADLRITDPQFNFLNKLRSMPEAMFFWQQTVQLLTEHKQLAVLTPSTGASKSVETSKTSTEMSTTINIVTQPDQHLLIARWSGPGIEEDFTHDDRAMLSTAQKTNCWRWLADFRVHGDTTAYNANDFFRTVLPDAKAAERFATGIILRVAVLIRPDFVVLSAGVPDADFQKRRGYTAKTFTDEGEAMQWLIAE</sequence>
<geneLocation type="plasmid" evidence="1 2">
    <name>unnamed1</name>
</geneLocation>
<name>A0A8T9QC53_9BACT</name>
<dbReference type="GO" id="GO:0016740">
    <property type="term" value="F:transferase activity"/>
    <property type="evidence" value="ECO:0007669"/>
    <property type="project" value="UniProtKB-KW"/>
</dbReference>